<dbReference type="InterPro" id="IPR032805">
    <property type="entry name" value="Wax_synthase_dom"/>
</dbReference>
<evidence type="ECO:0000256" key="5">
    <source>
        <dbReference type="ARBA" id="ARBA00022692"/>
    </source>
</evidence>
<proteinExistence type="inferred from homology"/>
<dbReference type="GO" id="GO:0006629">
    <property type="term" value="P:lipid metabolic process"/>
    <property type="evidence" value="ECO:0007669"/>
    <property type="project" value="InterPro"/>
</dbReference>
<evidence type="ECO:0000313" key="11">
    <source>
        <dbReference type="Proteomes" id="UP000053820"/>
    </source>
</evidence>
<keyword evidence="5 8" id="KW-0812">Transmembrane</keyword>
<dbReference type="AlphaFoldDB" id="A0A0C9V727"/>
<keyword evidence="4" id="KW-0808">Transferase</keyword>
<feature type="transmembrane region" description="Helical" evidence="8">
    <location>
        <begin position="13"/>
        <end position="33"/>
    </location>
</feature>
<comment type="pathway">
    <text evidence="2">Secondary metabolite biosynthesis.</text>
</comment>
<evidence type="ECO:0000256" key="8">
    <source>
        <dbReference type="SAM" id="Phobius"/>
    </source>
</evidence>
<dbReference type="EMBL" id="KN839862">
    <property type="protein sequence ID" value="KIJ61449.1"/>
    <property type="molecule type" value="Genomic_DNA"/>
</dbReference>
<comment type="subcellular location">
    <subcellularLocation>
        <location evidence="1">Membrane</location>
        <topology evidence="1">Multi-pass membrane protein</topology>
    </subcellularLocation>
</comment>
<comment type="similarity">
    <text evidence="3">Belongs to the wax synthase family.</text>
</comment>
<evidence type="ECO:0000313" key="10">
    <source>
        <dbReference type="EMBL" id="KIJ61449.1"/>
    </source>
</evidence>
<dbReference type="PANTHER" id="PTHR31595">
    <property type="entry name" value="LONG-CHAIN-ALCOHOL O-FATTY-ACYLTRANSFERASE 3-RELATED"/>
    <property type="match status" value="1"/>
</dbReference>
<evidence type="ECO:0000256" key="3">
    <source>
        <dbReference type="ARBA" id="ARBA00007282"/>
    </source>
</evidence>
<dbReference type="Pfam" id="PF13813">
    <property type="entry name" value="MBOAT_2"/>
    <property type="match status" value="1"/>
</dbReference>
<keyword evidence="6 8" id="KW-1133">Transmembrane helix</keyword>
<accession>A0A0C9V727</accession>
<dbReference type="GO" id="GO:0008374">
    <property type="term" value="F:O-acyltransferase activity"/>
    <property type="evidence" value="ECO:0007669"/>
    <property type="project" value="InterPro"/>
</dbReference>
<evidence type="ECO:0000256" key="2">
    <source>
        <dbReference type="ARBA" id="ARBA00005179"/>
    </source>
</evidence>
<keyword evidence="7 8" id="KW-0472">Membrane</keyword>
<feature type="transmembrane region" description="Helical" evidence="8">
    <location>
        <begin position="283"/>
        <end position="301"/>
    </location>
</feature>
<gene>
    <name evidence="10" type="ORF">HYDPIDRAFT_96601</name>
</gene>
<feature type="transmembrane region" description="Helical" evidence="8">
    <location>
        <begin position="219"/>
        <end position="237"/>
    </location>
</feature>
<dbReference type="Proteomes" id="UP000053820">
    <property type="component" value="Unassembled WGS sequence"/>
</dbReference>
<dbReference type="GO" id="GO:0016020">
    <property type="term" value="C:membrane"/>
    <property type="evidence" value="ECO:0007669"/>
    <property type="project" value="UniProtKB-SubCell"/>
</dbReference>
<evidence type="ECO:0000256" key="6">
    <source>
        <dbReference type="ARBA" id="ARBA00022989"/>
    </source>
</evidence>
<evidence type="ECO:0000259" key="9">
    <source>
        <dbReference type="Pfam" id="PF13813"/>
    </source>
</evidence>
<organism evidence="10 11">
    <name type="scientific">Hydnomerulius pinastri MD-312</name>
    <dbReference type="NCBI Taxonomy" id="994086"/>
    <lineage>
        <taxon>Eukaryota</taxon>
        <taxon>Fungi</taxon>
        <taxon>Dikarya</taxon>
        <taxon>Basidiomycota</taxon>
        <taxon>Agaricomycotina</taxon>
        <taxon>Agaricomycetes</taxon>
        <taxon>Agaricomycetidae</taxon>
        <taxon>Boletales</taxon>
        <taxon>Boletales incertae sedis</taxon>
        <taxon>Leucogyrophana</taxon>
    </lineage>
</organism>
<dbReference type="HOGENOM" id="CLU_032731_1_1_1"/>
<reference evidence="10 11" key="1">
    <citation type="submission" date="2014-04" db="EMBL/GenBank/DDBJ databases">
        <title>Evolutionary Origins and Diversification of the Mycorrhizal Mutualists.</title>
        <authorList>
            <consortium name="DOE Joint Genome Institute"/>
            <consortium name="Mycorrhizal Genomics Consortium"/>
            <person name="Kohler A."/>
            <person name="Kuo A."/>
            <person name="Nagy L.G."/>
            <person name="Floudas D."/>
            <person name="Copeland A."/>
            <person name="Barry K.W."/>
            <person name="Cichocki N."/>
            <person name="Veneault-Fourrey C."/>
            <person name="LaButti K."/>
            <person name="Lindquist E.A."/>
            <person name="Lipzen A."/>
            <person name="Lundell T."/>
            <person name="Morin E."/>
            <person name="Murat C."/>
            <person name="Riley R."/>
            <person name="Ohm R."/>
            <person name="Sun H."/>
            <person name="Tunlid A."/>
            <person name="Henrissat B."/>
            <person name="Grigoriev I.V."/>
            <person name="Hibbett D.S."/>
            <person name="Martin F."/>
        </authorList>
    </citation>
    <scope>NUCLEOTIDE SEQUENCE [LARGE SCALE GENOMIC DNA]</scope>
    <source>
        <strain evidence="10 11">MD-312</strain>
    </source>
</reference>
<keyword evidence="11" id="KW-1185">Reference proteome</keyword>
<name>A0A0C9V727_9AGAM</name>
<evidence type="ECO:0000256" key="4">
    <source>
        <dbReference type="ARBA" id="ARBA00022679"/>
    </source>
</evidence>
<dbReference type="InterPro" id="IPR044851">
    <property type="entry name" value="Wax_synthase"/>
</dbReference>
<protein>
    <recommendedName>
        <fullName evidence="9">Wax synthase domain-containing protein</fullName>
    </recommendedName>
</protein>
<dbReference type="OrthoDB" id="1077582at2759"/>
<evidence type="ECO:0000256" key="7">
    <source>
        <dbReference type="ARBA" id="ARBA00023136"/>
    </source>
</evidence>
<sequence length="346" mass="38457">MVLVRTGNGYLDYLLGSSLVTCAVDGVNLLLLANPLYTFRHEKDKVPAHELPFLQRYIWVVCMCQCPRGVGWSFKVKNVPSVSARGRTSFVTRSLLRAVAQYTIFEAALVYSRFNPAFTSSTRIASQLYLMRCLSVIAFVSQTYAGINFLYLLAAATTVATGFYEPSSWPDVFGHWRDAYTLRRFWGQTWHQLLRRFLGAFGKSASRSVGLSPRSNGSAFLQLFLAFLISGLVHVGGDAMLDFSRIGFSLQFFLLQPVAIIAEEIVISTARSAGIGRGLCTRFAGYAWVFLWLSICLPPWLDNLVDAIIRTQGAVPRPPGNTLLETVAGWAGIDVKSMLSSWFARM</sequence>
<evidence type="ECO:0000256" key="1">
    <source>
        <dbReference type="ARBA" id="ARBA00004141"/>
    </source>
</evidence>
<feature type="domain" description="Wax synthase" evidence="9">
    <location>
        <begin position="169"/>
        <end position="254"/>
    </location>
</feature>
<dbReference type="PANTHER" id="PTHR31595:SF57">
    <property type="entry name" value="OS04G0481900 PROTEIN"/>
    <property type="match status" value="1"/>
</dbReference>